<reference evidence="3" key="1">
    <citation type="journal article" date="2019" name="Int. J. Syst. Evol. Microbiol.">
        <title>The Global Catalogue of Microorganisms (GCM) 10K type strain sequencing project: providing services to taxonomists for standard genome sequencing and annotation.</title>
        <authorList>
            <consortium name="The Broad Institute Genomics Platform"/>
            <consortium name="The Broad Institute Genome Sequencing Center for Infectious Disease"/>
            <person name="Wu L."/>
            <person name="Ma J."/>
        </authorList>
    </citation>
    <scope>NUCLEOTIDE SEQUENCE [LARGE SCALE GENOMIC DNA]</scope>
    <source>
        <strain evidence="3">JCM 3115</strain>
    </source>
</reference>
<accession>A0ABQ2QZX4</accession>
<proteinExistence type="predicted"/>
<evidence type="ECO:0000259" key="1">
    <source>
        <dbReference type="Pfam" id="PF14040"/>
    </source>
</evidence>
<keyword evidence="3" id="KW-1185">Reference proteome</keyword>
<dbReference type="InterPro" id="IPR029476">
    <property type="entry name" value="DNase_NucA_NucB"/>
</dbReference>
<organism evidence="2 3">
    <name type="scientific">Streptosporangium pseudovulgare</name>
    <dbReference type="NCBI Taxonomy" id="35765"/>
    <lineage>
        <taxon>Bacteria</taxon>
        <taxon>Bacillati</taxon>
        <taxon>Actinomycetota</taxon>
        <taxon>Actinomycetes</taxon>
        <taxon>Streptosporangiales</taxon>
        <taxon>Streptosporangiaceae</taxon>
        <taxon>Streptosporangium</taxon>
    </lineage>
</organism>
<protein>
    <recommendedName>
        <fullName evidence="1">Deoxyribonuclease NucA/NucB domain-containing protein</fullName>
    </recommendedName>
</protein>
<dbReference type="Proteomes" id="UP000611554">
    <property type="component" value="Unassembled WGS sequence"/>
</dbReference>
<gene>
    <name evidence="2" type="ORF">GCM10010140_35350</name>
</gene>
<evidence type="ECO:0000313" key="3">
    <source>
        <dbReference type="Proteomes" id="UP000611554"/>
    </source>
</evidence>
<evidence type="ECO:0000313" key="2">
    <source>
        <dbReference type="EMBL" id="GGQ02215.1"/>
    </source>
</evidence>
<dbReference type="EMBL" id="BMQJ01000008">
    <property type="protein sequence ID" value="GGQ02215.1"/>
    <property type="molecule type" value="Genomic_DNA"/>
</dbReference>
<sequence length="109" mass="12135">MDHSAASSCGLHGAVLRRLVAPGHQDEKASLWRGTDTGCEDDRAIFSGHPFSVPEDNFTLGRPGAKNYGLNYCKYCTWDIYKKYGYTDTQCDEYPFASTQEGVAKDKMN</sequence>
<dbReference type="RefSeq" id="WP_189247570.1">
    <property type="nucleotide sequence ID" value="NZ_BMQJ01000008.1"/>
</dbReference>
<feature type="domain" description="Deoxyribonuclease NucA/NucB" evidence="1">
    <location>
        <begin position="81"/>
        <end position="103"/>
    </location>
</feature>
<dbReference type="Pfam" id="PF14040">
    <property type="entry name" value="DNase_NucA_NucB"/>
    <property type="match status" value="1"/>
</dbReference>
<comment type="caution">
    <text evidence="2">The sequence shown here is derived from an EMBL/GenBank/DDBJ whole genome shotgun (WGS) entry which is preliminary data.</text>
</comment>
<name>A0ABQ2QZX4_9ACTN</name>